<dbReference type="PROSITE" id="PS51257">
    <property type="entry name" value="PROKAR_LIPOPROTEIN"/>
    <property type="match status" value="1"/>
</dbReference>
<organism evidence="2 3">
    <name type="scientific">Danxiaibacter flavus</name>
    <dbReference type="NCBI Taxonomy" id="3049108"/>
    <lineage>
        <taxon>Bacteria</taxon>
        <taxon>Pseudomonadati</taxon>
        <taxon>Bacteroidota</taxon>
        <taxon>Chitinophagia</taxon>
        <taxon>Chitinophagales</taxon>
        <taxon>Chitinophagaceae</taxon>
        <taxon>Danxiaibacter</taxon>
    </lineage>
</organism>
<reference evidence="2 3" key="1">
    <citation type="submission" date="2023-07" db="EMBL/GenBank/DDBJ databases">
        <authorList>
            <person name="Lian W.-H."/>
        </authorList>
    </citation>
    <scope>NUCLEOTIDE SEQUENCE [LARGE SCALE GENOMIC DNA]</scope>
    <source>
        <strain evidence="2 3">SYSU DXS3180</strain>
    </source>
</reference>
<evidence type="ECO:0000313" key="3">
    <source>
        <dbReference type="Proteomes" id="UP001560573"/>
    </source>
</evidence>
<gene>
    <name evidence="2" type="ORF">QTN47_07125</name>
</gene>
<dbReference type="RefSeq" id="WP_369328664.1">
    <property type="nucleotide sequence ID" value="NZ_JAULBC010000002.1"/>
</dbReference>
<dbReference type="EMBL" id="JAULBC010000002">
    <property type="protein sequence ID" value="MEX6687260.1"/>
    <property type="molecule type" value="Genomic_DNA"/>
</dbReference>
<keyword evidence="1" id="KW-0732">Signal</keyword>
<proteinExistence type="predicted"/>
<name>A0ABV3ZCE4_9BACT</name>
<dbReference type="Proteomes" id="UP001560573">
    <property type="component" value="Unassembled WGS sequence"/>
</dbReference>
<evidence type="ECO:0000256" key="1">
    <source>
        <dbReference type="SAM" id="SignalP"/>
    </source>
</evidence>
<evidence type="ECO:0008006" key="4">
    <source>
        <dbReference type="Google" id="ProtNLM"/>
    </source>
</evidence>
<accession>A0ABV3ZCE4</accession>
<protein>
    <recommendedName>
        <fullName evidence="4">Lipoprotein</fullName>
    </recommendedName>
</protein>
<feature type="chain" id="PRO_5046829548" description="Lipoprotein" evidence="1">
    <location>
        <begin position="25"/>
        <end position="126"/>
    </location>
</feature>
<feature type="signal peptide" evidence="1">
    <location>
        <begin position="1"/>
        <end position="24"/>
    </location>
</feature>
<keyword evidence="3" id="KW-1185">Reference proteome</keyword>
<comment type="caution">
    <text evidence="2">The sequence shown here is derived from an EMBL/GenBank/DDBJ whole genome shotgun (WGS) entry which is preliminary data.</text>
</comment>
<evidence type="ECO:0000313" key="2">
    <source>
        <dbReference type="EMBL" id="MEX6687260.1"/>
    </source>
</evidence>
<sequence length="126" mass="14485">MKKLFMSLMLGLATAFLLSSCRHSNHNIKISVKNNEDLYQFSASYNDKKTGKIENLINEKIAPTRLEWSGDDDIDVTTVLEDKTKFHLESSPGELRIRLDKTENSRDSYLKIKEMCEEIKDIIATN</sequence>